<feature type="compositionally biased region" description="Pro residues" evidence="3">
    <location>
        <begin position="357"/>
        <end position="366"/>
    </location>
</feature>
<organism evidence="5 6">
    <name type="scientific">Fundulus heteroclitus</name>
    <name type="common">Killifish</name>
    <name type="synonym">Mummichog</name>
    <dbReference type="NCBI Taxonomy" id="8078"/>
    <lineage>
        <taxon>Eukaryota</taxon>
        <taxon>Metazoa</taxon>
        <taxon>Chordata</taxon>
        <taxon>Craniata</taxon>
        <taxon>Vertebrata</taxon>
        <taxon>Euteleostomi</taxon>
        <taxon>Actinopterygii</taxon>
        <taxon>Neopterygii</taxon>
        <taxon>Teleostei</taxon>
        <taxon>Neoteleostei</taxon>
        <taxon>Acanthomorphata</taxon>
        <taxon>Ovalentaria</taxon>
        <taxon>Atherinomorphae</taxon>
        <taxon>Cyprinodontiformes</taxon>
        <taxon>Fundulidae</taxon>
        <taxon>Fundulus</taxon>
    </lineage>
</organism>
<dbReference type="STRING" id="8078.ENSFHEP00000033809"/>
<feature type="compositionally biased region" description="Pro residues" evidence="3">
    <location>
        <begin position="247"/>
        <end position="261"/>
    </location>
</feature>
<dbReference type="GeneTree" id="ENSGT00940000155715"/>
<evidence type="ECO:0000259" key="4">
    <source>
        <dbReference type="PROSITE" id="PS50001"/>
    </source>
</evidence>
<evidence type="ECO:0000256" key="1">
    <source>
        <dbReference type="ARBA" id="ARBA00022999"/>
    </source>
</evidence>
<dbReference type="SUPFAM" id="SSF55550">
    <property type="entry name" value="SH2 domain"/>
    <property type="match status" value="1"/>
</dbReference>
<dbReference type="PROSITE" id="PS50001">
    <property type="entry name" value="SH2"/>
    <property type="match status" value="1"/>
</dbReference>
<dbReference type="GO" id="GO:0005737">
    <property type="term" value="C:cytoplasm"/>
    <property type="evidence" value="ECO:0007669"/>
    <property type="project" value="UniProtKB-ARBA"/>
</dbReference>
<reference evidence="5" key="2">
    <citation type="submission" date="2025-09" db="UniProtKB">
        <authorList>
            <consortium name="Ensembl"/>
        </authorList>
    </citation>
    <scope>IDENTIFICATION</scope>
</reference>
<dbReference type="PANTHER" id="PTHR14098:SF3">
    <property type="entry name" value="B-CELL LINKER PROTEIN"/>
    <property type="match status" value="1"/>
</dbReference>
<dbReference type="Ensembl" id="ENSFHET00000034710.1">
    <property type="protein sequence ID" value="ENSFHEP00000033809.1"/>
    <property type="gene ID" value="ENSFHEG00000021156.1"/>
</dbReference>
<dbReference type="PANTHER" id="PTHR14098">
    <property type="entry name" value="SH2 DOMAIN CONTAINING PROTEIN"/>
    <property type="match status" value="1"/>
</dbReference>
<dbReference type="InterPro" id="IPR051751">
    <property type="entry name" value="Immunoreceptor_sig_adapters"/>
</dbReference>
<keyword evidence="1 2" id="KW-0727">SH2 domain</keyword>
<accession>A0A3Q2R0F7</accession>
<reference evidence="5" key="1">
    <citation type="submission" date="2025-08" db="UniProtKB">
        <authorList>
            <consortium name="Ensembl"/>
        </authorList>
    </citation>
    <scope>IDENTIFICATION</scope>
</reference>
<feature type="compositionally biased region" description="Pro residues" evidence="3">
    <location>
        <begin position="297"/>
        <end position="307"/>
    </location>
</feature>
<dbReference type="SUPFAM" id="SSF47769">
    <property type="entry name" value="SAM/Pointed domain"/>
    <property type="match status" value="1"/>
</dbReference>
<proteinExistence type="predicted"/>
<evidence type="ECO:0000256" key="3">
    <source>
        <dbReference type="SAM" id="MobiDB-lite"/>
    </source>
</evidence>
<dbReference type="Pfam" id="PF00017">
    <property type="entry name" value="SH2"/>
    <property type="match status" value="1"/>
</dbReference>
<dbReference type="Proteomes" id="UP000265000">
    <property type="component" value="Unplaced"/>
</dbReference>
<dbReference type="GO" id="GO:0007169">
    <property type="term" value="P:cell surface receptor protein tyrosine kinase signaling pathway"/>
    <property type="evidence" value="ECO:0007669"/>
    <property type="project" value="TreeGrafter"/>
</dbReference>
<evidence type="ECO:0000313" key="6">
    <source>
        <dbReference type="Proteomes" id="UP000265000"/>
    </source>
</evidence>
<dbReference type="Gene3D" id="3.30.505.10">
    <property type="entry name" value="SH2 domain"/>
    <property type="match status" value="1"/>
</dbReference>
<dbReference type="SMART" id="SM00252">
    <property type="entry name" value="SH2"/>
    <property type="match status" value="1"/>
</dbReference>
<feature type="compositionally biased region" description="Acidic residues" evidence="3">
    <location>
        <begin position="101"/>
        <end position="122"/>
    </location>
</feature>
<keyword evidence="6" id="KW-1185">Reference proteome</keyword>
<feature type="region of interest" description="Disordered" evidence="3">
    <location>
        <begin position="83"/>
        <end position="388"/>
    </location>
</feature>
<dbReference type="GO" id="GO:0035556">
    <property type="term" value="P:intracellular signal transduction"/>
    <property type="evidence" value="ECO:0007669"/>
    <property type="project" value="TreeGrafter"/>
</dbReference>
<protein>
    <submittedName>
        <fullName evidence="5">B cell linker</fullName>
    </submittedName>
</protein>
<sequence>MNLPSREECEGWDHVKVALFMCKNNMQDCAATVTRLKIDGLKLLNLTESDFRKFSLLQQPQLQKMVQDIKKNDGSLLNKIRRLKTKPRPNVPARDYRGFEENDQCSDPEYNDPCDDTPDDYNYEPPPIQREFTRSPFASLPRGEYIDCNARPSRPPGKPLPPVKSFKQLPPEPPHPDDDYINPDSQADDDYVEPTENSSPIEGGKRAGGDYPTLPPTLPERPSSPDDLYEEPEKEKAYTPPQKSRFCPPPLKQCPSLPKPSPRLNKWGSTPSAQQPTDDDEYELCDQNDSPSLKPSGAPPLPLPPKPLPRERSPKPPALPRQDLKPRQFESASLPAMHTEQKPPSKAFSLDLKRPKIPLPHLTPPKPAERGSAAAPENASSDQDRDADVHNKPWFASACDRKAADDALMQCNKDGAFMVRKSSSQDVQQPYTLVVFYNSRVYNIPIRFMPSTRQYALGREKKGEEYFSSVSHIIENHQRNLLVLIDSQSNTKDVTKLNFPVKP</sequence>
<feature type="domain" description="SH2" evidence="4">
    <location>
        <begin position="394"/>
        <end position="501"/>
    </location>
</feature>
<dbReference type="Gene3D" id="1.10.150.50">
    <property type="entry name" value="Transcription Factor, Ets-1"/>
    <property type="match status" value="1"/>
</dbReference>
<dbReference type="InterPro" id="IPR000980">
    <property type="entry name" value="SH2"/>
</dbReference>
<feature type="compositionally biased region" description="Acidic residues" evidence="3">
    <location>
        <begin position="277"/>
        <end position="286"/>
    </location>
</feature>
<evidence type="ECO:0000256" key="2">
    <source>
        <dbReference type="PROSITE-ProRule" id="PRU00191"/>
    </source>
</evidence>
<dbReference type="InterPro" id="IPR036860">
    <property type="entry name" value="SH2_dom_sf"/>
</dbReference>
<evidence type="ECO:0000313" key="5">
    <source>
        <dbReference type="Ensembl" id="ENSFHEP00000033809.1"/>
    </source>
</evidence>
<feature type="compositionally biased region" description="Pro residues" evidence="3">
    <location>
        <begin position="153"/>
        <end position="162"/>
    </location>
</feature>
<dbReference type="InterPro" id="IPR013761">
    <property type="entry name" value="SAM/pointed_sf"/>
</dbReference>
<dbReference type="FunFam" id="3.30.505.10:FF:000016">
    <property type="entry name" value="B-cell linker protein isoform 2"/>
    <property type="match status" value="1"/>
</dbReference>
<name>A0A3Q2R0F7_FUNHE</name>
<feature type="compositionally biased region" description="Polar residues" evidence="3">
    <location>
        <begin position="267"/>
        <end position="276"/>
    </location>
</feature>
<dbReference type="AlphaFoldDB" id="A0A3Q2R0F7"/>